<reference evidence="4" key="1">
    <citation type="journal article" date="2013" name="Genetics">
        <title>The draft genome and transcriptome of Panagrellus redivivus are shaped by the harsh demands of a free-living lifestyle.</title>
        <authorList>
            <person name="Srinivasan J."/>
            <person name="Dillman A.R."/>
            <person name="Macchietto M.G."/>
            <person name="Heikkinen L."/>
            <person name="Lakso M."/>
            <person name="Fracchia K.M."/>
            <person name="Antoshechkin I."/>
            <person name="Mortazavi A."/>
            <person name="Wong G."/>
            <person name="Sternberg P.W."/>
        </authorList>
    </citation>
    <scope>NUCLEOTIDE SEQUENCE [LARGE SCALE GENOMIC DNA]</scope>
    <source>
        <strain evidence="4">MT8872</strain>
    </source>
</reference>
<accession>A0A7E4VEN9</accession>
<comment type="similarity">
    <text evidence="1">Belongs to the EEIG family.</text>
</comment>
<evidence type="ECO:0000259" key="3">
    <source>
        <dbReference type="PROSITE" id="PS51840"/>
    </source>
</evidence>
<sequence>MQCLGCIAWSWREFVFEHDPMAFLRKKRVKFLVEFEVNRLTDVTFVNAVLFAKVRLLDGGNFKSFTNHGHTRNHIVQLGPRFSFPVKIPADAQTGQLETCRCKVSIRREDRDGSPVKVGYVVVNLSEFAASGSNELKQSYLLDGYTGRQRQDNSRVHIHVKMVHQGTDPMFKVPNLAITFSDEAQLNPADRKAPSRTGALAIGLDDASSPREKVAESFNLSKPVQPVQAMERSSWHGGDHQCTSTSTASSATNSSVTSQSDALPPVPSIPSSSPISDRTSAPPGSSAFSSSNPSTSTAVAAAKHSIRRMSDDRLSTMINRVQRTRHDAQDVIDEVLAESSLQTRTRSNTTDDSDEDRNGLALFVGKDGEAVVGQNSMCSPTTTLQRVHIGDVSLNNL</sequence>
<dbReference type="Proteomes" id="UP000492821">
    <property type="component" value="Unassembled WGS sequence"/>
</dbReference>
<feature type="compositionally biased region" description="Low complexity" evidence="2">
    <location>
        <begin position="243"/>
        <end position="260"/>
    </location>
</feature>
<protein>
    <submittedName>
        <fullName evidence="5">C2 NT-type domain-containing protein</fullName>
    </submittedName>
</protein>
<reference evidence="5" key="2">
    <citation type="submission" date="2020-10" db="UniProtKB">
        <authorList>
            <consortium name="WormBaseParasite"/>
        </authorList>
    </citation>
    <scope>IDENTIFICATION</scope>
</reference>
<dbReference type="InterPro" id="IPR019448">
    <property type="entry name" value="NT-C2"/>
</dbReference>
<dbReference type="PANTHER" id="PTHR21456">
    <property type="entry name" value="FAMILY WITH SEQUENCE SIMILARITY 102"/>
    <property type="match status" value="1"/>
</dbReference>
<dbReference type="PANTHER" id="PTHR21456:SF1">
    <property type="entry name" value="C2 NT-TYPE DOMAIN-CONTAINING PROTEIN"/>
    <property type="match status" value="1"/>
</dbReference>
<organism evidence="4 5">
    <name type="scientific">Panagrellus redivivus</name>
    <name type="common">Microworm</name>
    <dbReference type="NCBI Taxonomy" id="6233"/>
    <lineage>
        <taxon>Eukaryota</taxon>
        <taxon>Metazoa</taxon>
        <taxon>Ecdysozoa</taxon>
        <taxon>Nematoda</taxon>
        <taxon>Chromadorea</taxon>
        <taxon>Rhabditida</taxon>
        <taxon>Tylenchina</taxon>
        <taxon>Panagrolaimomorpha</taxon>
        <taxon>Panagrolaimoidea</taxon>
        <taxon>Panagrolaimidae</taxon>
        <taxon>Panagrellus</taxon>
    </lineage>
</organism>
<feature type="region of interest" description="Disordered" evidence="2">
    <location>
        <begin position="213"/>
        <end position="311"/>
    </location>
</feature>
<proteinExistence type="inferred from homology"/>
<dbReference type="Pfam" id="PF10358">
    <property type="entry name" value="NT-C2"/>
    <property type="match status" value="1"/>
</dbReference>
<evidence type="ECO:0000313" key="5">
    <source>
        <dbReference type="WBParaSite" id="Pan_g20014.t1"/>
    </source>
</evidence>
<dbReference type="InterPro" id="IPR039931">
    <property type="entry name" value="EEIG1/2-like"/>
</dbReference>
<dbReference type="PROSITE" id="PS51840">
    <property type="entry name" value="C2_NT"/>
    <property type="match status" value="1"/>
</dbReference>
<evidence type="ECO:0000313" key="4">
    <source>
        <dbReference type="Proteomes" id="UP000492821"/>
    </source>
</evidence>
<name>A0A7E4VEN9_PANRE</name>
<dbReference type="AlphaFoldDB" id="A0A7E4VEN9"/>
<dbReference type="WBParaSite" id="Pan_g20014.t1">
    <property type="protein sequence ID" value="Pan_g20014.t1"/>
    <property type="gene ID" value="Pan_g20014"/>
</dbReference>
<keyword evidence="4" id="KW-1185">Reference proteome</keyword>
<evidence type="ECO:0000256" key="2">
    <source>
        <dbReference type="SAM" id="MobiDB-lite"/>
    </source>
</evidence>
<feature type="compositionally biased region" description="Low complexity" evidence="2">
    <location>
        <begin position="269"/>
        <end position="302"/>
    </location>
</feature>
<evidence type="ECO:0000256" key="1">
    <source>
        <dbReference type="ARBA" id="ARBA00034780"/>
    </source>
</evidence>
<feature type="domain" description="C2 NT-type" evidence="3">
    <location>
        <begin position="21"/>
        <end position="164"/>
    </location>
</feature>